<keyword evidence="3" id="KW-1185">Reference proteome</keyword>
<protein>
    <submittedName>
        <fullName evidence="2">Chemotaxis protein</fullName>
    </submittedName>
</protein>
<reference evidence="2 3" key="1">
    <citation type="submission" date="2018-09" db="EMBL/GenBank/DDBJ databases">
        <authorList>
            <person name="Li J."/>
        </authorList>
    </citation>
    <scope>NUCLEOTIDE SEQUENCE [LARGE SCALE GENOMIC DNA]</scope>
    <source>
        <strain evidence="2 3">2129</strain>
    </source>
</reference>
<dbReference type="InterPro" id="IPR000014">
    <property type="entry name" value="PAS"/>
</dbReference>
<dbReference type="InterPro" id="IPR035965">
    <property type="entry name" value="PAS-like_dom_sf"/>
</dbReference>
<feature type="region of interest" description="Disordered" evidence="1">
    <location>
        <begin position="408"/>
        <end position="427"/>
    </location>
</feature>
<accession>A0ABN5PQ30</accession>
<name>A0ABN5PQ30_9ACTO</name>
<sequence length="484" mass="51215">MVEYPSSRDSCDPPGDPSGVEHLFGADELFFSTTDSRGRIRRANAIFMRLSGYPRGSLVGQPHSIVRHADMPAGLFRSVWDSIEAGYAATAYITNRSCDGGRYRVLATIVPSGDGYLSVRTLPMLTGLRDRMEEVYERVREVESASAAAGSTRRQVAAAGNSALLAELRGLGYADAVSFTRQVLPEEVAALVASGVGIPDRPGATGPVGRVLTAMNAVEEETSGLVGVLEEGRSLVEVLGRRADQIDRLSQRLGELRQALRRLGEESQEQASAPQPAQGGQTWREVDALVLECAEQLRPLHGQVEELRGDIDSVRFAIALMRLHNLAAGFFALQLLEGDDELGANDAVGSLVELCTALEAGAASLTRRLDLLSARSDLVAEELEAVAGSLAATTAPLAELLRAAGSTIGPDGSGTAAPGGYDGDNEDDGDAVAAVRALAGDGFPQARDLADLAGRVRDLDLPYQEERVDARLEEVRAALAELGA</sequence>
<evidence type="ECO:0000313" key="3">
    <source>
        <dbReference type="Proteomes" id="UP000273001"/>
    </source>
</evidence>
<dbReference type="RefSeq" id="WP_120205377.1">
    <property type="nucleotide sequence ID" value="NZ_CP032514.1"/>
</dbReference>
<dbReference type="CDD" id="cd00130">
    <property type="entry name" value="PAS"/>
    <property type="match status" value="1"/>
</dbReference>
<organism evidence="2 3">
    <name type="scientific">Actinomyces lilanjuaniae</name>
    <dbReference type="NCBI Taxonomy" id="2321394"/>
    <lineage>
        <taxon>Bacteria</taxon>
        <taxon>Bacillati</taxon>
        <taxon>Actinomycetota</taxon>
        <taxon>Actinomycetes</taxon>
        <taxon>Actinomycetales</taxon>
        <taxon>Actinomycetaceae</taxon>
        <taxon>Actinomyces</taxon>
    </lineage>
</organism>
<evidence type="ECO:0000313" key="2">
    <source>
        <dbReference type="EMBL" id="AYD90480.1"/>
    </source>
</evidence>
<evidence type="ECO:0000256" key="1">
    <source>
        <dbReference type="SAM" id="MobiDB-lite"/>
    </source>
</evidence>
<proteinExistence type="predicted"/>
<dbReference type="Proteomes" id="UP000273001">
    <property type="component" value="Chromosome"/>
</dbReference>
<gene>
    <name evidence="2" type="ORF">D5R93_11590</name>
</gene>
<dbReference type="EMBL" id="CP032514">
    <property type="protein sequence ID" value="AYD90480.1"/>
    <property type="molecule type" value="Genomic_DNA"/>
</dbReference>
<dbReference type="SUPFAM" id="SSF55785">
    <property type="entry name" value="PYP-like sensor domain (PAS domain)"/>
    <property type="match status" value="1"/>
</dbReference>
<dbReference type="Gene3D" id="3.30.450.20">
    <property type="entry name" value="PAS domain"/>
    <property type="match status" value="1"/>
</dbReference>